<protein>
    <submittedName>
        <fullName evidence="1">Uncharacterized protein</fullName>
    </submittedName>
</protein>
<reference evidence="2" key="1">
    <citation type="journal article" date="2023" name="Nat. Plants">
        <title>Single-cell RNA sequencing provides a high-resolution roadmap for understanding the multicellular compartmentation of specialized metabolism.</title>
        <authorList>
            <person name="Sun S."/>
            <person name="Shen X."/>
            <person name="Li Y."/>
            <person name="Li Y."/>
            <person name="Wang S."/>
            <person name="Li R."/>
            <person name="Zhang H."/>
            <person name="Shen G."/>
            <person name="Guo B."/>
            <person name="Wei J."/>
            <person name="Xu J."/>
            <person name="St-Pierre B."/>
            <person name="Chen S."/>
            <person name="Sun C."/>
        </authorList>
    </citation>
    <scope>NUCLEOTIDE SEQUENCE [LARGE SCALE GENOMIC DNA]</scope>
</reference>
<dbReference type="EMBL" id="CM044705">
    <property type="protein sequence ID" value="KAI5662139.1"/>
    <property type="molecule type" value="Genomic_DNA"/>
</dbReference>
<comment type="caution">
    <text evidence="1">The sequence shown here is derived from an EMBL/GenBank/DDBJ whole genome shotgun (WGS) entry which is preliminary data.</text>
</comment>
<gene>
    <name evidence="1" type="ORF">M9H77_21462</name>
</gene>
<organism evidence="1 2">
    <name type="scientific">Catharanthus roseus</name>
    <name type="common">Madagascar periwinkle</name>
    <name type="synonym">Vinca rosea</name>
    <dbReference type="NCBI Taxonomy" id="4058"/>
    <lineage>
        <taxon>Eukaryota</taxon>
        <taxon>Viridiplantae</taxon>
        <taxon>Streptophyta</taxon>
        <taxon>Embryophyta</taxon>
        <taxon>Tracheophyta</taxon>
        <taxon>Spermatophyta</taxon>
        <taxon>Magnoliopsida</taxon>
        <taxon>eudicotyledons</taxon>
        <taxon>Gunneridae</taxon>
        <taxon>Pentapetalae</taxon>
        <taxon>asterids</taxon>
        <taxon>lamiids</taxon>
        <taxon>Gentianales</taxon>
        <taxon>Apocynaceae</taxon>
        <taxon>Rauvolfioideae</taxon>
        <taxon>Vinceae</taxon>
        <taxon>Catharanthinae</taxon>
        <taxon>Catharanthus</taxon>
    </lineage>
</organism>
<evidence type="ECO:0000313" key="1">
    <source>
        <dbReference type="EMBL" id="KAI5662139.1"/>
    </source>
</evidence>
<keyword evidence="2" id="KW-1185">Reference proteome</keyword>
<evidence type="ECO:0000313" key="2">
    <source>
        <dbReference type="Proteomes" id="UP001060085"/>
    </source>
</evidence>
<sequence length="127" mass="14855">MTTGIIKGRRSTRMPRREAAKDFRKSVVNVTVLKMIDLRRLSDMVKFKILQNLSELKKDPGECLVKMVLHDCNRKQICSLKPREWVDREVKVFGKASPLDKLYRYFLVENEHGDDFISCEKICVPIL</sequence>
<accession>A0ACC0AMS9</accession>
<name>A0ACC0AMS9_CATRO</name>
<proteinExistence type="predicted"/>
<dbReference type="Proteomes" id="UP001060085">
    <property type="component" value="Linkage Group LG05"/>
</dbReference>